<proteinExistence type="predicted"/>
<protein>
    <submittedName>
        <fullName evidence="1">Uncharacterized protein</fullName>
    </submittedName>
</protein>
<accession>A0A3Q7IE33</accession>
<dbReference type="PaxDb" id="4081-Solyc10g044530.1.1"/>
<dbReference type="AlphaFoldDB" id="A0A3Q7IE33"/>
<organism evidence="1">
    <name type="scientific">Solanum lycopersicum</name>
    <name type="common">Tomato</name>
    <name type="synonym">Lycopersicon esculentum</name>
    <dbReference type="NCBI Taxonomy" id="4081"/>
    <lineage>
        <taxon>Eukaryota</taxon>
        <taxon>Viridiplantae</taxon>
        <taxon>Streptophyta</taxon>
        <taxon>Embryophyta</taxon>
        <taxon>Tracheophyta</taxon>
        <taxon>Spermatophyta</taxon>
        <taxon>Magnoliopsida</taxon>
        <taxon>eudicotyledons</taxon>
        <taxon>Gunneridae</taxon>
        <taxon>Pentapetalae</taxon>
        <taxon>asterids</taxon>
        <taxon>lamiids</taxon>
        <taxon>Solanales</taxon>
        <taxon>Solanaceae</taxon>
        <taxon>Solanoideae</taxon>
        <taxon>Solaneae</taxon>
        <taxon>Solanum</taxon>
        <taxon>Solanum subgen. Lycopersicon</taxon>
    </lineage>
</organism>
<sequence length="81" mass="9035">MNLIKKNVRVRWKGTGSRSGLVRYCVVRDLCGGSLELAGFFSPFSVGEGRKDSEGYYFLVKKREAKIFGVFGSPENALVRV</sequence>
<dbReference type="InParanoid" id="A0A3Q7IE33"/>
<evidence type="ECO:0000313" key="2">
    <source>
        <dbReference type="Proteomes" id="UP000004994"/>
    </source>
</evidence>
<dbReference type="Gramene" id="Solyc10g044517.1.1">
    <property type="protein sequence ID" value="Solyc10g044517.1.1"/>
    <property type="gene ID" value="Solyc10g044517.1"/>
</dbReference>
<keyword evidence="2" id="KW-1185">Reference proteome</keyword>
<dbReference type="Proteomes" id="UP000004994">
    <property type="component" value="Chromosome 10"/>
</dbReference>
<dbReference type="EnsemblPlants" id="Solyc10g044517.1.1">
    <property type="protein sequence ID" value="Solyc10g044517.1.1"/>
    <property type="gene ID" value="Solyc10g044517.1"/>
</dbReference>
<name>A0A3Q7IE33_SOLLC</name>
<reference evidence="1" key="2">
    <citation type="submission" date="2019-01" db="UniProtKB">
        <authorList>
            <consortium name="EnsemblPlants"/>
        </authorList>
    </citation>
    <scope>IDENTIFICATION</scope>
    <source>
        <strain evidence="1">cv. Heinz 1706</strain>
    </source>
</reference>
<reference evidence="1" key="1">
    <citation type="journal article" date="2012" name="Nature">
        <title>The tomato genome sequence provides insights into fleshy fruit evolution.</title>
        <authorList>
            <consortium name="Tomato Genome Consortium"/>
        </authorList>
    </citation>
    <scope>NUCLEOTIDE SEQUENCE [LARGE SCALE GENOMIC DNA]</scope>
    <source>
        <strain evidence="1">cv. Heinz 1706</strain>
    </source>
</reference>
<evidence type="ECO:0000313" key="1">
    <source>
        <dbReference type="EnsemblPlants" id="Solyc10g044517.1.1"/>
    </source>
</evidence>